<dbReference type="OrthoDB" id="10268090at2759"/>
<evidence type="ECO:0000313" key="4">
    <source>
        <dbReference type="Proteomes" id="UP000654075"/>
    </source>
</evidence>
<proteinExistence type="inferred from homology"/>
<dbReference type="EMBL" id="CAJNNV010030227">
    <property type="protein sequence ID" value="CAE8631852.1"/>
    <property type="molecule type" value="Genomic_DNA"/>
</dbReference>
<dbReference type="InterPro" id="IPR005097">
    <property type="entry name" value="Sacchrp_dh_NADP-bd"/>
</dbReference>
<feature type="domain" description="Saccharopine dehydrogenase NADP binding" evidence="2">
    <location>
        <begin position="12"/>
        <end position="139"/>
    </location>
</feature>
<accession>A0A813H2J1</accession>
<dbReference type="GO" id="GO:0009247">
    <property type="term" value="P:glycolipid biosynthetic process"/>
    <property type="evidence" value="ECO:0007669"/>
    <property type="project" value="TreeGrafter"/>
</dbReference>
<name>A0A813H2J1_POLGL</name>
<dbReference type="Proteomes" id="UP000654075">
    <property type="component" value="Unassembled WGS sequence"/>
</dbReference>
<sequence>MPAKDSTRVFDVVVYGASGFTGFLTAKYLAEVAPGLGINWAIGGRNREKLLGVAERLGNPKDLGVIVADSSDGKALREMTRQCVVVASTVGPYTLYGAELVAACVDTGTNYVDLTGEYNFVRQMIDLHHAKAQAKGINIVHCCGFDCVPVDLGAWMATESLPVPAVSVRALCTKMNGGFSGGSLDSAAEISKFGKSEDNLEKARDPYVLAPNVADSLRVDNRWSDKKSIGYDADFGTLSVPYFMAMIDNRLVRRSLALRSQAVSYDESMSLGALARFVGFAAWHLPSFCGSGRPKAGEGPSESVQRDGSFEFEILARGAGGEECRVTASGTGDPGYGATCVILAECALCLALDARSEGMPSAGGVLTPSTAMAKPLLRRLQQTGRFAFSKL</sequence>
<dbReference type="Gene3D" id="3.40.50.720">
    <property type="entry name" value="NAD(P)-binding Rossmann-like Domain"/>
    <property type="match status" value="1"/>
</dbReference>
<dbReference type="Pfam" id="PF03435">
    <property type="entry name" value="Sacchrp_dh_NADP"/>
    <property type="match status" value="1"/>
</dbReference>
<evidence type="ECO:0000313" key="3">
    <source>
        <dbReference type="EMBL" id="CAE8631852.1"/>
    </source>
</evidence>
<dbReference type="GO" id="GO:0005886">
    <property type="term" value="C:plasma membrane"/>
    <property type="evidence" value="ECO:0007669"/>
    <property type="project" value="TreeGrafter"/>
</dbReference>
<organism evidence="3 4">
    <name type="scientific">Polarella glacialis</name>
    <name type="common">Dinoflagellate</name>
    <dbReference type="NCBI Taxonomy" id="89957"/>
    <lineage>
        <taxon>Eukaryota</taxon>
        <taxon>Sar</taxon>
        <taxon>Alveolata</taxon>
        <taxon>Dinophyceae</taxon>
        <taxon>Suessiales</taxon>
        <taxon>Suessiaceae</taxon>
        <taxon>Polarella</taxon>
    </lineage>
</organism>
<dbReference type="SUPFAM" id="SSF51735">
    <property type="entry name" value="NAD(P)-binding Rossmann-fold domains"/>
    <property type="match status" value="1"/>
</dbReference>
<dbReference type="InterPro" id="IPR036291">
    <property type="entry name" value="NAD(P)-bd_dom_sf"/>
</dbReference>
<keyword evidence="4" id="KW-1185">Reference proteome</keyword>
<comment type="caution">
    <text evidence="3">The sequence shown here is derived from an EMBL/GenBank/DDBJ whole genome shotgun (WGS) entry which is preliminary data.</text>
</comment>
<reference evidence="3" key="1">
    <citation type="submission" date="2021-02" db="EMBL/GenBank/DDBJ databases">
        <authorList>
            <person name="Dougan E. K."/>
            <person name="Rhodes N."/>
            <person name="Thang M."/>
            <person name="Chan C."/>
        </authorList>
    </citation>
    <scope>NUCLEOTIDE SEQUENCE</scope>
</reference>
<dbReference type="PANTHER" id="PTHR12286">
    <property type="entry name" value="SACCHAROPINE DEHYDROGENASE-LIKE OXIDOREDUCTASE"/>
    <property type="match status" value="1"/>
</dbReference>
<dbReference type="OMA" id="GPYQLYG"/>
<protein>
    <recommendedName>
        <fullName evidence="2">Saccharopine dehydrogenase NADP binding domain-containing protein</fullName>
    </recommendedName>
</protein>
<dbReference type="InterPro" id="IPR051276">
    <property type="entry name" value="Saccharopine_DH-like_oxidrdct"/>
</dbReference>
<evidence type="ECO:0000259" key="2">
    <source>
        <dbReference type="Pfam" id="PF03435"/>
    </source>
</evidence>
<dbReference type="AlphaFoldDB" id="A0A813H2J1"/>
<gene>
    <name evidence="3" type="ORF">PGLA1383_LOCUS47853</name>
</gene>
<evidence type="ECO:0000256" key="1">
    <source>
        <dbReference type="ARBA" id="ARBA00038048"/>
    </source>
</evidence>
<comment type="similarity">
    <text evidence="1">Belongs to the saccharopine dehydrogenase family.</text>
</comment>
<dbReference type="PANTHER" id="PTHR12286:SF5">
    <property type="entry name" value="SACCHAROPINE DEHYDROGENASE-LIKE OXIDOREDUCTASE"/>
    <property type="match status" value="1"/>
</dbReference>